<dbReference type="Proteomes" id="UP000583454">
    <property type="component" value="Unassembled WGS sequence"/>
</dbReference>
<evidence type="ECO:0000313" key="4">
    <source>
        <dbReference type="Proteomes" id="UP000583454"/>
    </source>
</evidence>
<name>A0A840ZQ98_9HYPH</name>
<evidence type="ECO:0000313" key="3">
    <source>
        <dbReference type="EMBL" id="MBB5759238.1"/>
    </source>
</evidence>
<dbReference type="EMBL" id="JACHOP010000021">
    <property type="protein sequence ID" value="MBB5759238.1"/>
    <property type="molecule type" value="Genomic_DNA"/>
</dbReference>
<proteinExistence type="predicted"/>
<sequence length="94" mass="9588">MRCPTVSAVLLLSGLIGAGAAQAQGATDSRLTSTGRSVTATGQTKPPAPGALAPGQLSASSQEQMLKAQRAARDRDKAWDAKMNRTMGSICKGC</sequence>
<feature type="chain" id="PRO_5032961077" evidence="2">
    <location>
        <begin position="24"/>
        <end position="94"/>
    </location>
</feature>
<comment type="caution">
    <text evidence="3">The sequence shown here is derived from an EMBL/GenBank/DDBJ whole genome shotgun (WGS) entry which is preliminary data.</text>
</comment>
<protein>
    <submittedName>
        <fullName evidence="3">Uncharacterized protein</fullName>
    </submittedName>
</protein>
<evidence type="ECO:0000256" key="1">
    <source>
        <dbReference type="SAM" id="MobiDB-lite"/>
    </source>
</evidence>
<organism evidence="3 4">
    <name type="scientific">Methylorubrum rhodinum</name>
    <dbReference type="NCBI Taxonomy" id="29428"/>
    <lineage>
        <taxon>Bacteria</taxon>
        <taxon>Pseudomonadati</taxon>
        <taxon>Pseudomonadota</taxon>
        <taxon>Alphaproteobacteria</taxon>
        <taxon>Hyphomicrobiales</taxon>
        <taxon>Methylobacteriaceae</taxon>
        <taxon>Methylorubrum</taxon>
    </lineage>
</organism>
<dbReference type="RefSeq" id="WP_183572102.1">
    <property type="nucleotide sequence ID" value="NZ_JACHOP010000021.1"/>
</dbReference>
<gene>
    <name evidence="3" type="ORF">HNR00_003970</name>
</gene>
<keyword evidence="4" id="KW-1185">Reference proteome</keyword>
<dbReference type="AlphaFoldDB" id="A0A840ZQ98"/>
<feature type="compositionally biased region" description="Low complexity" evidence="1">
    <location>
        <begin position="50"/>
        <end position="59"/>
    </location>
</feature>
<feature type="compositionally biased region" description="Polar residues" evidence="1">
    <location>
        <begin position="27"/>
        <end position="44"/>
    </location>
</feature>
<evidence type="ECO:0000256" key="2">
    <source>
        <dbReference type="SAM" id="SignalP"/>
    </source>
</evidence>
<reference evidence="3 4" key="1">
    <citation type="submission" date="2020-08" db="EMBL/GenBank/DDBJ databases">
        <title>Genomic Encyclopedia of Type Strains, Phase IV (KMG-IV): sequencing the most valuable type-strain genomes for metagenomic binning, comparative biology and taxonomic classification.</title>
        <authorList>
            <person name="Goeker M."/>
        </authorList>
    </citation>
    <scope>NUCLEOTIDE SEQUENCE [LARGE SCALE GENOMIC DNA]</scope>
    <source>
        <strain evidence="3 4">DSM 2163</strain>
    </source>
</reference>
<keyword evidence="2" id="KW-0732">Signal</keyword>
<feature type="signal peptide" evidence="2">
    <location>
        <begin position="1"/>
        <end position="23"/>
    </location>
</feature>
<feature type="region of interest" description="Disordered" evidence="1">
    <location>
        <begin position="23"/>
        <end position="79"/>
    </location>
</feature>
<accession>A0A840ZQ98</accession>